<name>A0A8S0QH80_OLEEU</name>
<sequence length="202" mass="22571">MLKLPDLRYLDIRFNNFEGPLLPELFNKHLKAIFVNHNRFHSTILENFSYSPASVPFSNNALSGGLPELITLLNGTNVIDICNKKLIGDLPVDLAYLQNMEVVDMANNMFRGKIPDSICSLPNLKNLSSNYFVAKDQMCQPNEVADVQLDDKTNCLGKEAQQRSEKVCQAVLSKSVNCSAASCRALEPNEGPKRQWLQKGRG</sequence>
<keyword evidence="6" id="KW-1185">Reference proteome</keyword>
<dbReference type="EMBL" id="CACTIH010001876">
    <property type="protein sequence ID" value="CAA2967090.1"/>
    <property type="molecule type" value="Genomic_DNA"/>
</dbReference>
<organism evidence="5 6">
    <name type="scientific">Olea europaea subsp. europaea</name>
    <dbReference type="NCBI Taxonomy" id="158383"/>
    <lineage>
        <taxon>Eukaryota</taxon>
        <taxon>Viridiplantae</taxon>
        <taxon>Streptophyta</taxon>
        <taxon>Embryophyta</taxon>
        <taxon>Tracheophyta</taxon>
        <taxon>Spermatophyta</taxon>
        <taxon>Magnoliopsida</taxon>
        <taxon>eudicotyledons</taxon>
        <taxon>Gunneridae</taxon>
        <taxon>Pentapetalae</taxon>
        <taxon>asterids</taxon>
        <taxon>lamiids</taxon>
        <taxon>Lamiales</taxon>
        <taxon>Oleaceae</taxon>
        <taxon>Oleeae</taxon>
        <taxon>Olea</taxon>
    </lineage>
</organism>
<dbReference type="InterPro" id="IPR001611">
    <property type="entry name" value="Leu-rich_rpt"/>
</dbReference>
<evidence type="ECO:0000313" key="6">
    <source>
        <dbReference type="Proteomes" id="UP000594638"/>
    </source>
</evidence>
<dbReference type="Proteomes" id="UP000594638">
    <property type="component" value="Unassembled WGS sequence"/>
</dbReference>
<dbReference type="Gramene" id="OE9A026256T1">
    <property type="protein sequence ID" value="OE9A026256C1"/>
    <property type="gene ID" value="OE9A026256"/>
</dbReference>
<evidence type="ECO:0000256" key="3">
    <source>
        <dbReference type="ARBA" id="ARBA00022729"/>
    </source>
</evidence>
<accession>A0A8S0QH80</accession>
<gene>
    <name evidence="5" type="ORF">OLEA9_A026256</name>
</gene>
<dbReference type="SUPFAM" id="SSF52058">
    <property type="entry name" value="L domain-like"/>
    <property type="match status" value="1"/>
</dbReference>
<evidence type="ECO:0000256" key="4">
    <source>
        <dbReference type="ARBA" id="ARBA00022737"/>
    </source>
</evidence>
<keyword evidence="4" id="KW-0677">Repeat</keyword>
<comment type="caution">
    <text evidence="5">The sequence shown here is derived from an EMBL/GenBank/DDBJ whole genome shotgun (WGS) entry which is preliminary data.</text>
</comment>
<dbReference type="InterPro" id="IPR032675">
    <property type="entry name" value="LRR_dom_sf"/>
</dbReference>
<dbReference type="InterPro" id="IPR051582">
    <property type="entry name" value="LRR_extensin-like_regulator"/>
</dbReference>
<proteinExistence type="predicted"/>
<comment type="subcellular location">
    <subcellularLocation>
        <location evidence="1">Secreted</location>
    </subcellularLocation>
</comment>
<keyword evidence="3" id="KW-0732">Signal</keyword>
<dbReference type="AlphaFoldDB" id="A0A8S0QH80"/>
<reference evidence="5 6" key="1">
    <citation type="submission" date="2019-12" db="EMBL/GenBank/DDBJ databases">
        <authorList>
            <person name="Alioto T."/>
            <person name="Alioto T."/>
            <person name="Gomez Garrido J."/>
        </authorList>
    </citation>
    <scope>NUCLEOTIDE SEQUENCE [LARGE SCALE GENOMIC DNA]</scope>
</reference>
<dbReference type="OrthoDB" id="676979at2759"/>
<protein>
    <submittedName>
        <fullName evidence="5">Uncharacterized protein</fullName>
    </submittedName>
</protein>
<evidence type="ECO:0000256" key="2">
    <source>
        <dbReference type="ARBA" id="ARBA00022525"/>
    </source>
</evidence>
<evidence type="ECO:0000256" key="1">
    <source>
        <dbReference type="ARBA" id="ARBA00004613"/>
    </source>
</evidence>
<dbReference type="PANTHER" id="PTHR32093:SF124">
    <property type="entry name" value="POLLEN-SPECIFIC LEUCINE-RICH REPEAT EXTENSIN-LIKE PROTEIN 1"/>
    <property type="match status" value="1"/>
</dbReference>
<dbReference type="GO" id="GO:0005576">
    <property type="term" value="C:extracellular region"/>
    <property type="evidence" value="ECO:0007669"/>
    <property type="project" value="UniProtKB-SubCell"/>
</dbReference>
<keyword evidence="2" id="KW-0964">Secreted</keyword>
<dbReference type="Gene3D" id="3.80.10.10">
    <property type="entry name" value="Ribonuclease Inhibitor"/>
    <property type="match status" value="1"/>
</dbReference>
<evidence type="ECO:0000313" key="5">
    <source>
        <dbReference type="EMBL" id="CAA2967090.1"/>
    </source>
</evidence>
<dbReference type="Pfam" id="PF00560">
    <property type="entry name" value="LRR_1"/>
    <property type="match status" value="2"/>
</dbReference>
<dbReference type="PANTHER" id="PTHR32093">
    <property type="entry name" value="LEUCINE-RICH REPEAT EXTENSIN-LIKE PROTEIN 3-RELATED"/>
    <property type="match status" value="1"/>
</dbReference>